<evidence type="ECO:0000256" key="7">
    <source>
        <dbReference type="ARBA" id="ARBA00023295"/>
    </source>
</evidence>
<dbReference type="InterPro" id="IPR044965">
    <property type="entry name" value="Glyco_hydro_17_plant"/>
</dbReference>
<evidence type="ECO:0000256" key="6">
    <source>
        <dbReference type="ARBA" id="ARBA00023157"/>
    </source>
</evidence>
<dbReference type="PROSITE" id="PS00587">
    <property type="entry name" value="GLYCOSYL_HYDROL_F17"/>
    <property type="match status" value="1"/>
</dbReference>
<name>A0A835CDK2_9FABA</name>
<proteinExistence type="inferred from homology"/>
<evidence type="ECO:0000313" key="16">
    <source>
        <dbReference type="Proteomes" id="UP000634136"/>
    </source>
</evidence>
<feature type="domain" description="X8" evidence="14">
    <location>
        <begin position="366"/>
        <end position="454"/>
    </location>
</feature>
<gene>
    <name evidence="15" type="ORF">G2W53_011709</name>
</gene>
<evidence type="ECO:0000256" key="9">
    <source>
        <dbReference type="ARBA" id="ARBA00033417"/>
    </source>
</evidence>
<dbReference type="EC" id="3.2.1.39" evidence="3"/>
<dbReference type="EMBL" id="JAAIUW010000004">
    <property type="protein sequence ID" value="KAF7836850.1"/>
    <property type="molecule type" value="Genomic_DNA"/>
</dbReference>
<comment type="similarity">
    <text evidence="2 10">Belongs to the glycosyl hydrolase 17 family.</text>
</comment>
<evidence type="ECO:0000259" key="14">
    <source>
        <dbReference type="SMART" id="SM00768"/>
    </source>
</evidence>
<evidence type="ECO:0000256" key="12">
    <source>
        <dbReference type="SAM" id="MobiDB-lite"/>
    </source>
</evidence>
<evidence type="ECO:0000256" key="8">
    <source>
        <dbReference type="ARBA" id="ARBA00033335"/>
    </source>
</evidence>
<evidence type="ECO:0000313" key="15">
    <source>
        <dbReference type="EMBL" id="KAF7836850.1"/>
    </source>
</evidence>
<dbReference type="Proteomes" id="UP000634136">
    <property type="component" value="Unassembled WGS sequence"/>
</dbReference>
<dbReference type="AlphaFoldDB" id="A0A835CDK2"/>
<organism evidence="15 16">
    <name type="scientific">Senna tora</name>
    <dbReference type="NCBI Taxonomy" id="362788"/>
    <lineage>
        <taxon>Eukaryota</taxon>
        <taxon>Viridiplantae</taxon>
        <taxon>Streptophyta</taxon>
        <taxon>Embryophyta</taxon>
        <taxon>Tracheophyta</taxon>
        <taxon>Spermatophyta</taxon>
        <taxon>Magnoliopsida</taxon>
        <taxon>eudicotyledons</taxon>
        <taxon>Gunneridae</taxon>
        <taxon>Pentapetalae</taxon>
        <taxon>rosids</taxon>
        <taxon>fabids</taxon>
        <taxon>Fabales</taxon>
        <taxon>Fabaceae</taxon>
        <taxon>Caesalpinioideae</taxon>
        <taxon>Cassia clade</taxon>
        <taxon>Senna</taxon>
    </lineage>
</organism>
<keyword evidence="7 11" id="KW-0326">Glycosidase</keyword>
<evidence type="ECO:0000256" key="4">
    <source>
        <dbReference type="ARBA" id="ARBA00022729"/>
    </source>
</evidence>
<accession>A0A835CDK2</accession>
<keyword evidence="4 13" id="KW-0732">Signal</keyword>
<feature type="signal peptide" evidence="13">
    <location>
        <begin position="1"/>
        <end position="23"/>
    </location>
</feature>
<dbReference type="Gene3D" id="1.20.58.1040">
    <property type="match status" value="1"/>
</dbReference>
<dbReference type="Pfam" id="PF07983">
    <property type="entry name" value="X8"/>
    <property type="match status" value="1"/>
</dbReference>
<dbReference type="InterPro" id="IPR000490">
    <property type="entry name" value="Glyco_hydro_17"/>
</dbReference>
<keyword evidence="16" id="KW-1185">Reference proteome</keyword>
<evidence type="ECO:0000256" key="2">
    <source>
        <dbReference type="ARBA" id="ARBA00008773"/>
    </source>
</evidence>
<reference evidence="15" key="1">
    <citation type="submission" date="2020-09" db="EMBL/GenBank/DDBJ databases">
        <title>Genome-Enabled Discovery of Anthraquinone Biosynthesis in Senna tora.</title>
        <authorList>
            <person name="Kang S.-H."/>
            <person name="Pandey R.P."/>
            <person name="Lee C.-M."/>
            <person name="Sim J.-S."/>
            <person name="Jeong J.-T."/>
            <person name="Choi B.-S."/>
            <person name="Jung M."/>
            <person name="Ginzburg D."/>
            <person name="Zhao K."/>
            <person name="Won S.Y."/>
            <person name="Oh T.-J."/>
            <person name="Yu Y."/>
            <person name="Kim N.-H."/>
            <person name="Lee O.R."/>
            <person name="Lee T.-H."/>
            <person name="Bashyal P."/>
            <person name="Kim T.-S."/>
            <person name="Lee W.-H."/>
            <person name="Kawkins C."/>
            <person name="Kim C.-K."/>
            <person name="Kim J.S."/>
            <person name="Ahn B.O."/>
            <person name="Rhee S.Y."/>
            <person name="Sohng J.K."/>
        </authorList>
    </citation>
    <scope>NUCLEOTIDE SEQUENCE</scope>
    <source>
        <tissue evidence="15">Leaf</tissue>
    </source>
</reference>
<dbReference type="GO" id="GO:0042973">
    <property type="term" value="F:glucan endo-1,3-beta-D-glucosidase activity"/>
    <property type="evidence" value="ECO:0007669"/>
    <property type="project" value="UniProtKB-EC"/>
</dbReference>
<dbReference type="GO" id="GO:0005975">
    <property type="term" value="P:carbohydrate metabolic process"/>
    <property type="evidence" value="ECO:0007669"/>
    <property type="project" value="InterPro"/>
</dbReference>
<evidence type="ECO:0000256" key="3">
    <source>
        <dbReference type="ARBA" id="ARBA00012780"/>
    </source>
</evidence>
<keyword evidence="5 11" id="KW-0378">Hydrolase</keyword>
<dbReference type="Gene3D" id="3.20.20.80">
    <property type="entry name" value="Glycosidases"/>
    <property type="match status" value="1"/>
</dbReference>
<evidence type="ECO:0000256" key="5">
    <source>
        <dbReference type="ARBA" id="ARBA00022801"/>
    </source>
</evidence>
<evidence type="ECO:0000256" key="10">
    <source>
        <dbReference type="RuleBase" id="RU004335"/>
    </source>
</evidence>
<dbReference type="OrthoDB" id="77201at2759"/>
<comment type="catalytic activity">
    <reaction evidence="1">
        <text>Hydrolysis of (1-&gt;3)-beta-D-glucosidic linkages in (1-&gt;3)-beta-D-glucans.</text>
        <dbReference type="EC" id="3.2.1.39"/>
    </reaction>
</comment>
<evidence type="ECO:0000256" key="13">
    <source>
        <dbReference type="SAM" id="SignalP"/>
    </source>
</evidence>
<dbReference type="FunFam" id="3.20.20.80:FF:000008">
    <property type="entry name" value="Glucan endo-1,3-beta-glucosidase 5"/>
    <property type="match status" value="1"/>
</dbReference>
<dbReference type="InterPro" id="IPR012946">
    <property type="entry name" value="X8"/>
</dbReference>
<dbReference type="SMART" id="SM00768">
    <property type="entry name" value="X8"/>
    <property type="match status" value="1"/>
</dbReference>
<sequence length="501" mass="55070">MGLRYVGSILLGVMIWMLRGENAKGVEGYACNWGRVSSRPLQASVTVQLMKDNKFTKAKLFDVDDDALKALANSGIQVMVGIPNDGLAPLVNDSKAAEEWVAQNVSAYIKSGVDIRYVAVSNEAFLKDYKDKYIYDVLPVCKNIYNALEKAGMLKKVDVTVPLNADIYESYTGLPSGGDFRYNVKNVVVPLLKFLNDKGFPVAINIYPFLSLYYSPQFPKEYAFFNSTSNTLYDGKYTYTNAFDGNLDTLAASLEKNELGSMGIIVGEVGWPTDGNINANNENAQRFYQGLIDRINKKQGTPKRPDDMPDVYMFGLLDEDAKSTLPGNFEPHWGIFNYDGSIKYQLDLGNGDKLVAAKGVKYMKKQWCVLSPNANIYDPKMKDNWNIACGTSTGCTSVGNGSSCGEVDDRTKASFAFNAFYQVTNQDNKEGCKFNGLTIVTDKDPSPSNGTCKFNVALDPSTSPPPHSRKSHPGSNSMATPTTYPNSLLLAISIFLMLSSV</sequence>
<protein>
    <recommendedName>
        <fullName evidence="3">glucan endo-1,3-beta-D-glucosidase</fullName>
        <ecNumber evidence="3">3.2.1.39</ecNumber>
    </recommendedName>
    <alternativeName>
        <fullName evidence="8">(1-&gt;3)-beta-glucan endohydrolase</fullName>
    </alternativeName>
    <alternativeName>
        <fullName evidence="9">Beta-1,3-endoglucanase</fullName>
    </alternativeName>
</protein>
<feature type="chain" id="PRO_5032464697" description="glucan endo-1,3-beta-D-glucosidase" evidence="13">
    <location>
        <begin position="24"/>
        <end position="501"/>
    </location>
</feature>
<evidence type="ECO:0000256" key="1">
    <source>
        <dbReference type="ARBA" id="ARBA00000382"/>
    </source>
</evidence>
<dbReference type="InterPro" id="IPR017853">
    <property type="entry name" value="GH"/>
</dbReference>
<evidence type="ECO:0000256" key="11">
    <source>
        <dbReference type="RuleBase" id="RU004336"/>
    </source>
</evidence>
<keyword evidence="6" id="KW-1015">Disulfide bond</keyword>
<dbReference type="Pfam" id="PF00332">
    <property type="entry name" value="Glyco_hydro_17"/>
    <property type="match status" value="1"/>
</dbReference>
<feature type="region of interest" description="Disordered" evidence="12">
    <location>
        <begin position="458"/>
        <end position="480"/>
    </location>
</feature>
<dbReference type="SUPFAM" id="SSF51445">
    <property type="entry name" value="(Trans)glycosidases"/>
    <property type="match status" value="1"/>
</dbReference>
<comment type="caution">
    <text evidence="15">The sequence shown here is derived from an EMBL/GenBank/DDBJ whole genome shotgun (WGS) entry which is preliminary data.</text>
</comment>
<dbReference type="PANTHER" id="PTHR32227">
    <property type="entry name" value="GLUCAN ENDO-1,3-BETA-GLUCOSIDASE BG1-RELATED-RELATED"/>
    <property type="match status" value="1"/>
</dbReference>